<feature type="region of interest" description="Disordered" evidence="5">
    <location>
        <begin position="1154"/>
        <end position="1201"/>
    </location>
</feature>
<dbReference type="PANTHER" id="PTHR43392">
    <property type="entry name" value="AAA-TYPE ATPASE FAMILY PROTEIN / ANKYRIN REPEAT FAMILY PROTEIN"/>
    <property type="match status" value="1"/>
</dbReference>
<dbReference type="GO" id="GO:0016887">
    <property type="term" value="F:ATP hydrolysis activity"/>
    <property type="evidence" value="ECO:0007669"/>
    <property type="project" value="InterPro"/>
</dbReference>
<dbReference type="InterPro" id="IPR003959">
    <property type="entry name" value="ATPase_AAA_core"/>
</dbReference>
<keyword evidence="4" id="KW-0067">ATP-binding</keyword>
<feature type="region of interest" description="Disordered" evidence="5">
    <location>
        <begin position="2137"/>
        <end position="2157"/>
    </location>
</feature>
<dbReference type="InterPro" id="IPR041677">
    <property type="entry name" value="DNA2/NAM7_AAA_11"/>
</dbReference>
<organism evidence="7 8">
    <name type="scientific">Metarhizium album (strain ARSEF 1941)</name>
    <dbReference type="NCBI Taxonomy" id="1081103"/>
    <lineage>
        <taxon>Eukaryota</taxon>
        <taxon>Fungi</taxon>
        <taxon>Dikarya</taxon>
        <taxon>Ascomycota</taxon>
        <taxon>Pezizomycotina</taxon>
        <taxon>Sordariomycetes</taxon>
        <taxon>Hypocreomycetidae</taxon>
        <taxon>Hypocreales</taxon>
        <taxon>Clavicipitaceae</taxon>
        <taxon>Metarhizium</taxon>
    </lineage>
</organism>
<dbReference type="Proteomes" id="UP000030816">
    <property type="component" value="Unassembled WGS sequence"/>
</dbReference>
<dbReference type="SMART" id="SM00382">
    <property type="entry name" value="AAA"/>
    <property type="match status" value="4"/>
</dbReference>
<dbReference type="EMBL" id="AZHE01000004">
    <property type="protein sequence ID" value="KHN99716.1"/>
    <property type="molecule type" value="Genomic_DNA"/>
</dbReference>
<dbReference type="GeneID" id="63737024"/>
<evidence type="ECO:0000313" key="8">
    <source>
        <dbReference type="Proteomes" id="UP000030816"/>
    </source>
</evidence>
<keyword evidence="3" id="KW-0378">Hydrolase</keyword>
<evidence type="ECO:0000256" key="5">
    <source>
        <dbReference type="SAM" id="MobiDB-lite"/>
    </source>
</evidence>
<dbReference type="FunFam" id="3.40.50.300:FF:000216">
    <property type="entry name" value="Type VII secretion ATPase EccA"/>
    <property type="match status" value="2"/>
</dbReference>
<dbReference type="InterPro" id="IPR000641">
    <property type="entry name" value="CbxX/CfxQ"/>
</dbReference>
<dbReference type="Gene3D" id="1.10.8.60">
    <property type="match status" value="2"/>
</dbReference>
<evidence type="ECO:0000256" key="3">
    <source>
        <dbReference type="ARBA" id="ARBA00022806"/>
    </source>
</evidence>
<keyword evidence="8" id="KW-1185">Reference proteome</keyword>
<dbReference type="Pfam" id="PF17866">
    <property type="entry name" value="AAA_lid_6"/>
    <property type="match status" value="2"/>
</dbReference>
<feature type="domain" description="AAA+ ATPase" evidence="6">
    <location>
        <begin position="490"/>
        <end position="902"/>
    </location>
</feature>
<dbReference type="CDD" id="cd00009">
    <property type="entry name" value="AAA"/>
    <property type="match status" value="1"/>
</dbReference>
<dbReference type="HOGENOM" id="CLU_001133_0_0_1"/>
<dbReference type="RefSeq" id="XP_040680782.1">
    <property type="nucleotide sequence ID" value="XM_040821368.1"/>
</dbReference>
<feature type="compositionally biased region" description="Polar residues" evidence="5">
    <location>
        <begin position="2048"/>
        <end position="2065"/>
    </location>
</feature>
<dbReference type="InterPro" id="IPR003593">
    <property type="entry name" value="AAA+_ATPase"/>
</dbReference>
<gene>
    <name evidence="7" type="ORF">MAM_02569</name>
</gene>
<dbReference type="SUPFAM" id="SSF52540">
    <property type="entry name" value="P-loop containing nucleoside triphosphate hydrolases"/>
    <property type="match status" value="4"/>
</dbReference>
<sequence>MASAELATGRAKKLIERFKNTIEGKCVIGNNQDATHFLEATDILCRCKTPVFYVESIISSAKGIETLGSVVRSDLSEDFISSVMTTLLKHLSSSAVKAINSGQFLRRILIAVLCPPTFWSAAFQYYQSPGFGVGASETFAWLCLEIVSMKTPDLNTQYSDITALMDKKSLIKASSHPVRQLAYRIEKILKLHSIADVVNTGHSPGGRHDNDFLDFRAISIYPTADEVLSVAEPFLQQSDDVFDSPRESRAATYLSWLFRLLREDMLADMREYLAVAWGQKKGRRIPLQLGGLRLAGFNNVSDKHVDPLALRLQCEVGIVFPPSCSKENRKDFLESSKSFMKHNSMGALCRNNEIIAFGCLIRDVDLLLKKPPIVVIRFINADALKKSVEALLHNSRGELQFYVVDTATFAYEPILQRLKDIHELPLEDMILEPKSATSRYQPPPNVSLLLGQLRAALEKAEEVDLSPVMEISGSIRISGAQLESLINGLENCVGQIQGPPGTGKSFIGALISRIMLRLTNYRILVLSYTNHALDQFLEDLQDFGVPEGDMVRIGAKSTRRTESLRLQNLFKMPMFRFSRAIDTTIRQYKSELSNINDKLADVGAKLAAACVAADDILTMLEFSEDWTSFWAAFQVPKLDDGFEIFGKNNKPMQANELLELWLRGKNSGTLDAVLASMDPKLRPLWKLPRNLREGLFDQWCSKVRHDQTQEFVDLAEMSNNIQREIDSLYNESKRKVLQSKRVIACTTTAAAMYHSIIESAQPDMVLVEEAGEILEAHIITALSSSVKQLVLIGDHKQLRPKVMNYSLTVEKGEGFNLNMSLFERLIHQGHSYTTLQEQHRSHPKISHFVRRLAYEHLEDHPKTLERDTIRGLKGRVIFVHHEHQEETLADVVDLVRYLSQQGYKSKDMVVLTPYMGQLSLLRKKLSRDHDPWLSDMDSYELARAGLMTEAAAKLNKQQLRLSTIDNYQGEESDIVIASLTRSNASGDIGFMCAPERLVVLMSRAKSCIVLFGNMHTFIKSKKGGELWQGFFQALSEQDCLFDGVPVYCERHPGREALLKSAEDFHRNCPDGGCAEPWGHKLNIVCSSKMLGCKSCAREDEETRRRAAKDLELEALRQEKQEAYASELQKIDDEIDHYERVLTYKKEEEAQQAQLKRKEAKLNHLKKAKERRDAIERPRREKDVKTGPGAESRKSSAPKFESKAQQEWEMMKDLGEPGNKALDNLMGLIGLEAIKEEFLAVKSNIDTKIRQGLPLSEERLSCSLLGNPGTGKTTVARLWAEFLASTGALPGNGFTETSGSKLANIGVSGCEQLLQSLKDDGGGVLFIDEAYQLSSGNSPGGKVVLDYLLAEVENLRGKVSFVIAGYNKQMETFFAHNPGFPSRFPVQMRFLDYSDGELLQILQRQVDRKYNGNMAVEDGPDGLYFRIASRRLGRGRDREGFGNARAVENAVAQMEKRQSRRLRKERRAGSKPDDYLFTKEDIIGPEPSATLANCQAWQRLNEMIGLAEVKQEVRILLDSLTTNYQRELAEEPLMSFSLNRVFVGSPGTGKTTVAKLYGQILASLGMLSDGEVVAKTPADFIGSVLGQSEAQTKGILASTIGKVLVIDEAYGLQGAGGTEGSHSADPYRTAVVDTIVAEVQNVPGEDRCVILLGYKEQMEEMFQNVNPGLGRRFAIDSPFVFHDFDDEALSRILDLKLRDGGFRATSQAKKVALDILARERNRPNFGNAGAIDNLLSKAKAGYQKRTSAGTAERSQLESIDFDDDFDRRSATDVEKLFAGDIGREKVVSLLKNIQDRVRQLKTLGMDINEEIPFNFLFRGPPGTGKTMTARKFGKLYYDMGFLSKAQVVECSATDLVGQYVGQTGPKVQKVLNNALGEVLFIDEAYRLAGPGFAKEAVDELVDSVTKEKYKGKLIIILAGYVKDINNLLAVNPGMTSRFPETIDFEPLSAEDCLKLLTSSLVKRKVELEGKGKVLDLSCLQCPSDTFERDILDLIRSLTRVEGWASARDVKQLAKGIFRSVDLSLETLKVGEDHVEYELSKMLRERSQMEQDSTMADQSLATASPQLRNGPRPPSTCKGNMSIESQQEEEEEEAHESQPDDVAIVEPDPEILATDRLGTRDAGVSDEVWEQLQQDWAEGQRREKEHRELKAAQKSARDADRERIVRQLLEEEKRRKAEAARKAKLMAAGTCPVGYHWIRQSRGYRCAGGSHFMSDADVDAL</sequence>
<comment type="caution">
    <text evidence="7">The sequence shown here is derived from an EMBL/GenBank/DDBJ whole genome shotgun (WGS) entry which is preliminary data.</text>
</comment>
<keyword evidence="3" id="KW-0347">Helicase</keyword>
<protein>
    <submittedName>
        <fullName evidence="7">CbxX/CfqX</fullName>
    </submittedName>
</protein>
<dbReference type="InterPro" id="IPR041627">
    <property type="entry name" value="AAA_lid_6"/>
</dbReference>
<dbReference type="InterPro" id="IPR050773">
    <property type="entry name" value="CbxX/CfxQ_RuBisCO_ESX"/>
</dbReference>
<dbReference type="STRING" id="1081103.A0A0B2WUG8"/>
<dbReference type="InterPro" id="IPR047187">
    <property type="entry name" value="SF1_C_Upf1"/>
</dbReference>
<dbReference type="CDD" id="cd18808">
    <property type="entry name" value="SF1_C_Upf1"/>
    <property type="match status" value="1"/>
</dbReference>
<dbReference type="InterPro" id="IPR041679">
    <property type="entry name" value="DNA2/NAM7-like_C"/>
</dbReference>
<dbReference type="Pfam" id="PF00004">
    <property type="entry name" value="AAA"/>
    <property type="match status" value="3"/>
</dbReference>
<dbReference type="GO" id="GO:0004386">
    <property type="term" value="F:helicase activity"/>
    <property type="evidence" value="ECO:0007669"/>
    <property type="project" value="InterPro"/>
</dbReference>
<feature type="region of interest" description="Disordered" evidence="5">
    <location>
        <begin position="2043"/>
        <end position="2105"/>
    </location>
</feature>
<feature type="domain" description="AAA+ ATPase" evidence="6">
    <location>
        <begin position="1257"/>
        <end position="1393"/>
    </location>
</feature>
<dbReference type="GO" id="GO:0005524">
    <property type="term" value="F:ATP binding"/>
    <property type="evidence" value="ECO:0007669"/>
    <property type="project" value="UniProtKB-KW"/>
</dbReference>
<accession>A0A0B2WUG8</accession>
<dbReference type="Gene3D" id="3.40.50.300">
    <property type="entry name" value="P-loop containing nucleotide triphosphate hydrolases"/>
    <property type="match status" value="6"/>
</dbReference>
<feature type="domain" description="AAA+ ATPase" evidence="6">
    <location>
        <begin position="1536"/>
        <end position="1702"/>
    </location>
</feature>
<evidence type="ECO:0000256" key="1">
    <source>
        <dbReference type="ARBA" id="ARBA00010378"/>
    </source>
</evidence>
<evidence type="ECO:0000256" key="4">
    <source>
        <dbReference type="ARBA" id="ARBA00022840"/>
    </source>
</evidence>
<comment type="similarity">
    <text evidence="1">Belongs to the CbxX/CfxQ family.</text>
</comment>
<dbReference type="PANTHER" id="PTHR43392:SF2">
    <property type="entry name" value="AAA-TYPE ATPASE FAMILY PROTEIN _ ANKYRIN REPEAT FAMILY PROTEIN"/>
    <property type="match status" value="1"/>
</dbReference>
<evidence type="ECO:0000259" key="6">
    <source>
        <dbReference type="SMART" id="SM00382"/>
    </source>
</evidence>
<name>A0A0B2WUG8_METAS</name>
<proteinExistence type="inferred from homology"/>
<evidence type="ECO:0000313" key="7">
    <source>
        <dbReference type="EMBL" id="KHN99716.1"/>
    </source>
</evidence>
<dbReference type="PRINTS" id="PR00819">
    <property type="entry name" value="CBXCFQXSUPER"/>
</dbReference>
<keyword evidence="2" id="KW-0547">Nucleotide-binding</keyword>
<feature type="domain" description="AAA+ ATPase" evidence="6">
    <location>
        <begin position="1810"/>
        <end position="1947"/>
    </location>
</feature>
<dbReference type="OrthoDB" id="2423195at2759"/>
<dbReference type="Pfam" id="PF13087">
    <property type="entry name" value="AAA_12"/>
    <property type="match status" value="1"/>
</dbReference>
<reference evidence="7 8" key="1">
    <citation type="journal article" date="2014" name="Proc. Natl. Acad. Sci. U.S.A.">
        <title>Trajectory and genomic determinants of fungal-pathogen speciation and host adaptation.</title>
        <authorList>
            <person name="Hu X."/>
            <person name="Xiao G."/>
            <person name="Zheng P."/>
            <person name="Shang Y."/>
            <person name="Su Y."/>
            <person name="Zhang X."/>
            <person name="Liu X."/>
            <person name="Zhan S."/>
            <person name="St Leger R.J."/>
            <person name="Wang C."/>
        </authorList>
    </citation>
    <scope>NUCLEOTIDE SEQUENCE [LARGE SCALE GENOMIC DNA]</scope>
    <source>
        <strain evidence="7 8">ARSEF 1941</strain>
    </source>
</reference>
<evidence type="ECO:0000256" key="2">
    <source>
        <dbReference type="ARBA" id="ARBA00022741"/>
    </source>
</evidence>
<dbReference type="FunFam" id="1.10.8.60:FF:000160">
    <property type="entry name" value="WGS project CABT00000000 data, contig 2.55"/>
    <property type="match status" value="1"/>
</dbReference>
<dbReference type="CDD" id="cd17936">
    <property type="entry name" value="EEXXEc_NFX1"/>
    <property type="match status" value="1"/>
</dbReference>
<dbReference type="InterPro" id="IPR027417">
    <property type="entry name" value="P-loop_NTPase"/>
</dbReference>
<dbReference type="Pfam" id="PF13086">
    <property type="entry name" value="AAA_11"/>
    <property type="match status" value="1"/>
</dbReference>
<feature type="compositionally biased region" description="Basic and acidic residues" evidence="5">
    <location>
        <begin position="1169"/>
        <end position="1184"/>
    </location>
</feature>